<reference evidence="3" key="2">
    <citation type="submission" date="2018-02" db="UniProtKB">
        <authorList>
            <consortium name="EnsemblPlants"/>
        </authorList>
    </citation>
    <scope>IDENTIFICATION</scope>
    <source>
        <strain evidence="3">Williams 82</strain>
    </source>
</reference>
<evidence type="ECO:0000313" key="4">
    <source>
        <dbReference type="Proteomes" id="UP000008827"/>
    </source>
</evidence>
<dbReference type="OMA" id="ISQESMM"/>
<dbReference type="HOGENOM" id="CLU_071177_0_0_1"/>
<reference evidence="2 3" key="1">
    <citation type="journal article" date="2010" name="Nature">
        <title>Genome sequence of the palaeopolyploid soybean.</title>
        <authorList>
            <person name="Schmutz J."/>
            <person name="Cannon S.B."/>
            <person name="Schlueter J."/>
            <person name="Ma J."/>
            <person name="Mitros T."/>
            <person name="Nelson W."/>
            <person name="Hyten D.L."/>
            <person name="Song Q."/>
            <person name="Thelen J.J."/>
            <person name="Cheng J."/>
            <person name="Xu D."/>
            <person name="Hellsten U."/>
            <person name="May G.D."/>
            <person name="Yu Y."/>
            <person name="Sakurai T."/>
            <person name="Umezawa T."/>
            <person name="Bhattacharyya M.K."/>
            <person name="Sandhu D."/>
            <person name="Valliyodan B."/>
            <person name="Lindquist E."/>
            <person name="Peto M."/>
            <person name="Grant D."/>
            <person name="Shu S."/>
            <person name="Goodstein D."/>
            <person name="Barry K."/>
            <person name="Futrell-Griggs M."/>
            <person name="Abernathy B."/>
            <person name="Du J."/>
            <person name="Tian Z."/>
            <person name="Zhu L."/>
            <person name="Gill N."/>
            <person name="Joshi T."/>
            <person name="Libault M."/>
            <person name="Sethuraman A."/>
            <person name="Zhang X.-C."/>
            <person name="Shinozaki K."/>
            <person name="Nguyen H.T."/>
            <person name="Wing R.A."/>
            <person name="Cregan P."/>
            <person name="Specht J."/>
            <person name="Grimwood J."/>
            <person name="Rokhsar D."/>
            <person name="Stacey G."/>
            <person name="Shoemaker R.C."/>
            <person name="Jackson S.A."/>
        </authorList>
    </citation>
    <scope>NUCLEOTIDE SEQUENCE [LARGE SCALE GENOMIC DNA]</scope>
    <source>
        <strain evidence="3">cv. Williams 82</strain>
        <tissue evidence="2">Callus</tissue>
    </source>
</reference>
<keyword evidence="1" id="KW-0175">Coiled coil</keyword>
<dbReference type="OrthoDB" id="1431068at2759"/>
<dbReference type="Gramene" id="KRH77307">
    <property type="protein sequence ID" value="KRH77307"/>
    <property type="gene ID" value="GLYMA_01G205500"/>
</dbReference>
<dbReference type="EMBL" id="CM000834">
    <property type="protein sequence ID" value="KRH77307.1"/>
    <property type="molecule type" value="Genomic_DNA"/>
</dbReference>
<evidence type="ECO:0000256" key="1">
    <source>
        <dbReference type="SAM" id="Coils"/>
    </source>
</evidence>
<dbReference type="KEGG" id="gmx:100804977"/>
<feature type="coiled-coil region" evidence="1">
    <location>
        <begin position="186"/>
        <end position="213"/>
    </location>
</feature>
<accession>K7K4X6</accession>
<dbReference type="eggNOG" id="ENOG502QQBU">
    <property type="taxonomic scope" value="Eukaryota"/>
</dbReference>
<gene>
    <name evidence="3" type="primary">LOC100804977</name>
    <name evidence="2" type="ORF">GLYMA_01G205500</name>
</gene>
<dbReference type="PANTHER" id="PTHR36051:SF2">
    <property type="entry name" value="DYNAMIN"/>
    <property type="match status" value="1"/>
</dbReference>
<dbReference type="STRING" id="3847.K7K4X6"/>
<dbReference type="PaxDb" id="3847-GLYMA01G41411.1"/>
<proteinExistence type="predicted"/>
<protein>
    <submittedName>
        <fullName evidence="2 3">Uncharacterized protein</fullName>
    </submittedName>
</protein>
<evidence type="ECO:0000313" key="3">
    <source>
        <dbReference type="EnsemblPlants" id="KRH77307"/>
    </source>
</evidence>
<evidence type="ECO:0000313" key="2">
    <source>
        <dbReference type="EMBL" id="KRH77307.1"/>
    </source>
</evidence>
<dbReference type="SMR" id="K7K4X6"/>
<keyword evidence="4" id="KW-1185">Reference proteome</keyword>
<dbReference type="PANTHER" id="PTHR36051">
    <property type="entry name" value="DYNAMIN"/>
    <property type="match status" value="1"/>
</dbReference>
<name>K7K4X6_SOYBN</name>
<dbReference type="RefSeq" id="XP_003517402.1">
    <property type="nucleotide sequence ID" value="XM_003517354.4"/>
</dbReference>
<dbReference type="Proteomes" id="UP000008827">
    <property type="component" value="Chromosome 1"/>
</dbReference>
<organism evidence="2">
    <name type="scientific">Glycine max</name>
    <name type="common">Soybean</name>
    <name type="synonym">Glycine hispida</name>
    <dbReference type="NCBI Taxonomy" id="3847"/>
    <lineage>
        <taxon>Eukaryota</taxon>
        <taxon>Viridiplantae</taxon>
        <taxon>Streptophyta</taxon>
        <taxon>Embryophyta</taxon>
        <taxon>Tracheophyta</taxon>
        <taxon>Spermatophyta</taxon>
        <taxon>Magnoliopsida</taxon>
        <taxon>eudicotyledons</taxon>
        <taxon>Gunneridae</taxon>
        <taxon>Pentapetalae</taxon>
        <taxon>rosids</taxon>
        <taxon>fabids</taxon>
        <taxon>Fabales</taxon>
        <taxon>Fabaceae</taxon>
        <taxon>Papilionoideae</taxon>
        <taxon>50 kb inversion clade</taxon>
        <taxon>NPAAA clade</taxon>
        <taxon>indigoferoid/millettioid clade</taxon>
        <taxon>Phaseoleae</taxon>
        <taxon>Glycine</taxon>
        <taxon>Glycine subgen. Soja</taxon>
    </lineage>
</organism>
<dbReference type="EnsemblPlants" id="KRH77307">
    <property type="protein sequence ID" value="KRH77307"/>
    <property type="gene ID" value="GLYMA_01G205500"/>
</dbReference>
<reference evidence="2" key="3">
    <citation type="submission" date="2018-07" db="EMBL/GenBank/DDBJ databases">
        <title>WGS assembly of Glycine max.</title>
        <authorList>
            <person name="Schmutz J."/>
            <person name="Cannon S."/>
            <person name="Schlueter J."/>
            <person name="Ma J."/>
            <person name="Mitros T."/>
            <person name="Nelson W."/>
            <person name="Hyten D."/>
            <person name="Song Q."/>
            <person name="Thelen J."/>
            <person name="Cheng J."/>
            <person name="Xu D."/>
            <person name="Hellsten U."/>
            <person name="May G."/>
            <person name="Yu Y."/>
            <person name="Sakurai T."/>
            <person name="Umezawa T."/>
            <person name="Bhattacharyya M."/>
            <person name="Sandhu D."/>
            <person name="Valliyodan B."/>
            <person name="Lindquist E."/>
            <person name="Peto M."/>
            <person name="Grant D."/>
            <person name="Shu S."/>
            <person name="Goodstein D."/>
            <person name="Barry K."/>
            <person name="Futrell-Griggs M."/>
            <person name="Abernathy B."/>
            <person name="Du J."/>
            <person name="Tian Z."/>
            <person name="Zhu L."/>
            <person name="Gill N."/>
            <person name="Joshi T."/>
            <person name="Libault M."/>
            <person name="Sethuraman A."/>
            <person name="Zhang X."/>
            <person name="Shinozaki K."/>
            <person name="Nguyen H."/>
            <person name="Wing R."/>
            <person name="Cregan P."/>
            <person name="Specht J."/>
            <person name="Grimwood J."/>
            <person name="Rokhsar D."/>
            <person name="Stacey G."/>
            <person name="Shoemaker R."/>
            <person name="Jackson S."/>
        </authorList>
    </citation>
    <scope>NUCLEOTIDE SEQUENCE</scope>
    <source>
        <tissue evidence="2">Callus</tissue>
    </source>
</reference>
<dbReference type="AlphaFoldDB" id="K7K4X6"/>
<dbReference type="GeneID" id="100804977"/>
<sequence length="215" mass="23329">MDWTRFFKPQTPQTPQKTSAIPTLDQVMSGTKGATDAFYGVSNSFRKLGTSSIPGMAVGYGIGFSHGFGLGLSMRSGVNQLQSSLAEPMTKMIGLIPGLPFGQRALPMPTSSKSRQISAESIMQRATKSFDQISQESMMQLASKSASQISQGLVGSQPTKIDSAFDNKVLKRAAVDSASHTQTEKVMKQQQIIDELVEENEKLRQILQANNLKIP</sequence>